<dbReference type="InterPro" id="IPR029753">
    <property type="entry name" value="D-isomer_DH_CS"/>
</dbReference>
<organism evidence="6 7">
    <name type="scientific">candidate division CSSED10-310 bacterium</name>
    <dbReference type="NCBI Taxonomy" id="2855610"/>
    <lineage>
        <taxon>Bacteria</taxon>
        <taxon>Bacteria division CSSED10-310</taxon>
    </lineage>
</organism>
<proteinExistence type="inferred from homology"/>
<dbReference type="InterPro" id="IPR006139">
    <property type="entry name" value="D-isomer_2_OHA_DH_cat_dom"/>
</dbReference>
<dbReference type="InterPro" id="IPR036291">
    <property type="entry name" value="NAD(P)-bd_dom_sf"/>
</dbReference>
<dbReference type="EMBL" id="JBHPBY010000077">
    <property type="protein sequence ID" value="MFC1850123.1"/>
    <property type="molecule type" value="Genomic_DNA"/>
</dbReference>
<dbReference type="InterPro" id="IPR050223">
    <property type="entry name" value="D-isomer_2-hydroxyacid_DH"/>
</dbReference>
<dbReference type="GO" id="GO:0016491">
    <property type="term" value="F:oxidoreductase activity"/>
    <property type="evidence" value="ECO:0007669"/>
    <property type="project" value="UniProtKB-KW"/>
</dbReference>
<accession>A0ABV6YVN0</accession>
<feature type="domain" description="D-isomer specific 2-hydroxyacid dehydrogenase catalytic" evidence="4">
    <location>
        <begin position="6"/>
        <end position="318"/>
    </location>
</feature>
<sequence>MSKPIVLVTRKIPEAGIDFLKQLCEVRGATEATPIDHETLMKSISDVDALLCLLTDTIDHAVIEAGSRLKVISNYAVGFDNIDVEAATERGIMVTNTPGVLTEATAELTWALIFAVARKIVPADKYVRDHQFSGWDPLLMLGYEIHGKTLGIIGMGRIGQAVAQMSVGFGMNIVYHDCQSPKLDLGSSVRSVTLEELGQLADIITIHVPLTPQTHHLCDADFFRLCKPGALFINTARGPVVDEEALVEALKERILAGAGLDVYEHEPAVHPGLFELPNVVLLPHIGSATYHTRTNMALRAAQNIIDAVTGKRPAYLVNPAVLNKLAL</sequence>
<evidence type="ECO:0000256" key="2">
    <source>
        <dbReference type="ARBA" id="ARBA00023002"/>
    </source>
</evidence>
<dbReference type="PROSITE" id="PS00671">
    <property type="entry name" value="D_2_HYDROXYACID_DH_3"/>
    <property type="match status" value="1"/>
</dbReference>
<dbReference type="InterPro" id="IPR006140">
    <property type="entry name" value="D-isomer_DH_NAD-bd"/>
</dbReference>
<dbReference type="Pfam" id="PF00389">
    <property type="entry name" value="2-Hacid_dh"/>
    <property type="match status" value="1"/>
</dbReference>
<evidence type="ECO:0000313" key="7">
    <source>
        <dbReference type="Proteomes" id="UP001594351"/>
    </source>
</evidence>
<feature type="domain" description="D-isomer specific 2-hydroxyacid dehydrogenase NAD-binding" evidence="5">
    <location>
        <begin position="111"/>
        <end position="286"/>
    </location>
</feature>
<dbReference type="CDD" id="cd05301">
    <property type="entry name" value="GDH"/>
    <property type="match status" value="1"/>
</dbReference>
<gene>
    <name evidence="6" type="ORF">ACFL27_08030</name>
</gene>
<dbReference type="SUPFAM" id="SSF51735">
    <property type="entry name" value="NAD(P)-binding Rossmann-fold domains"/>
    <property type="match status" value="1"/>
</dbReference>
<dbReference type="Pfam" id="PF02826">
    <property type="entry name" value="2-Hacid_dh_C"/>
    <property type="match status" value="1"/>
</dbReference>
<dbReference type="SUPFAM" id="SSF52283">
    <property type="entry name" value="Formate/glycerate dehydrogenase catalytic domain-like"/>
    <property type="match status" value="1"/>
</dbReference>
<protein>
    <submittedName>
        <fullName evidence="6">2-hydroxyacid dehydrogenase</fullName>
        <ecNumber evidence="6">1.1.1.-</ecNumber>
    </submittedName>
</protein>
<dbReference type="InterPro" id="IPR029752">
    <property type="entry name" value="D-isomer_DH_CS1"/>
</dbReference>
<dbReference type="EC" id="1.1.1.-" evidence="6"/>
<dbReference type="PROSITE" id="PS00065">
    <property type="entry name" value="D_2_HYDROXYACID_DH_1"/>
    <property type="match status" value="1"/>
</dbReference>
<dbReference type="Gene3D" id="3.40.50.720">
    <property type="entry name" value="NAD(P)-binding Rossmann-like Domain"/>
    <property type="match status" value="2"/>
</dbReference>
<evidence type="ECO:0000259" key="5">
    <source>
        <dbReference type="Pfam" id="PF02826"/>
    </source>
</evidence>
<evidence type="ECO:0000259" key="4">
    <source>
        <dbReference type="Pfam" id="PF00389"/>
    </source>
</evidence>
<evidence type="ECO:0000256" key="1">
    <source>
        <dbReference type="ARBA" id="ARBA00005854"/>
    </source>
</evidence>
<dbReference type="Proteomes" id="UP001594351">
    <property type="component" value="Unassembled WGS sequence"/>
</dbReference>
<comment type="similarity">
    <text evidence="1 3">Belongs to the D-isomer specific 2-hydroxyacid dehydrogenase family.</text>
</comment>
<keyword evidence="2 3" id="KW-0560">Oxidoreductase</keyword>
<dbReference type="PANTHER" id="PTHR10996:SF283">
    <property type="entry name" value="GLYOXYLATE_HYDROXYPYRUVATE REDUCTASE B"/>
    <property type="match status" value="1"/>
</dbReference>
<comment type="caution">
    <text evidence="6">The sequence shown here is derived from an EMBL/GenBank/DDBJ whole genome shotgun (WGS) entry which is preliminary data.</text>
</comment>
<reference evidence="6 7" key="1">
    <citation type="submission" date="2024-09" db="EMBL/GenBank/DDBJ databases">
        <title>Laminarin stimulates single cell rates of sulfate reduction while oxygen inhibits transcriptomic activity in coastal marine sediment.</title>
        <authorList>
            <person name="Lindsay M."/>
            <person name="Orcutt B."/>
            <person name="Emerson D."/>
            <person name="Stepanauskas R."/>
            <person name="D'Angelo T."/>
        </authorList>
    </citation>
    <scope>NUCLEOTIDE SEQUENCE [LARGE SCALE GENOMIC DNA]</scope>
    <source>
        <strain evidence="6">SAG AM-311-K15</strain>
    </source>
</reference>
<name>A0ABV6YVN0_UNCC1</name>
<keyword evidence="7" id="KW-1185">Reference proteome</keyword>
<evidence type="ECO:0000313" key="6">
    <source>
        <dbReference type="EMBL" id="MFC1850123.1"/>
    </source>
</evidence>
<evidence type="ECO:0000256" key="3">
    <source>
        <dbReference type="RuleBase" id="RU003719"/>
    </source>
</evidence>
<dbReference type="PANTHER" id="PTHR10996">
    <property type="entry name" value="2-HYDROXYACID DEHYDROGENASE-RELATED"/>
    <property type="match status" value="1"/>
</dbReference>